<dbReference type="CDD" id="cd03302">
    <property type="entry name" value="Adenylsuccinate_lyase_2"/>
    <property type="match status" value="1"/>
</dbReference>
<evidence type="ECO:0000256" key="2">
    <source>
        <dbReference type="ARBA" id="ARBA00023239"/>
    </source>
</evidence>
<dbReference type="PROSITE" id="PS00163">
    <property type="entry name" value="FUMARATE_LYASES"/>
    <property type="match status" value="1"/>
</dbReference>
<dbReference type="UniPathway" id="UPA00075">
    <property type="reaction ID" value="UER00336"/>
</dbReference>
<dbReference type="EC" id="4.3.2.2" evidence="3 4"/>
<dbReference type="GO" id="GO:0004018">
    <property type="term" value="F:N6-(1,2-dicarboxyethyl)AMP AMP-lyase (fumarate-forming) activity"/>
    <property type="evidence" value="ECO:0007669"/>
    <property type="project" value="UniProtKB-UniRule"/>
</dbReference>
<dbReference type="InterPro" id="IPR022761">
    <property type="entry name" value="Fumarate_lyase_N"/>
</dbReference>
<accession>A0A5D8Q8I5</accession>
<evidence type="ECO:0000259" key="5">
    <source>
        <dbReference type="SMART" id="SM00998"/>
    </source>
</evidence>
<feature type="domain" description="Adenylosuccinate lyase C-terminal" evidence="5">
    <location>
        <begin position="371"/>
        <end position="455"/>
    </location>
</feature>
<keyword evidence="4" id="KW-0658">Purine biosynthesis</keyword>
<dbReference type="PANTHER" id="PTHR43172">
    <property type="entry name" value="ADENYLOSUCCINATE LYASE"/>
    <property type="match status" value="1"/>
</dbReference>
<sequence length="479" mass="55028">MGCHSVYSNPLIERYASKEMSYIFSDDNKYSIWRKLWVALAEAEKELGLNITDEQIEEMKEHINDISYDVVAQKEAKLKHDVMAHIQEFGEKAPKARPIIHLGATSAFVDDNADLIQMYNALQLIRVKLLKCIDNLSTFALTYKDMPALGYTHFQPAQLTTVGKRACMWIQDLLLDLKELEYRIANFMLRGVKGTTGTQASFLELFNGDKEKTMKLDELVTRKLGFEKSFPVTGQTYTRKYDWYIMEALCGIAQSAHKFGNDIRLLQHENELEEPFDETQVGSSAMPYKRNPMRSERMCSLSRYIITNVSNFSITASTQWLERTLDDSANRRISIPEMFLATDGVLNLYINISSNLKVYPRIISQNVSRELPFMAVENILMRAVENGGDRQQIHEKIRKHSMEVRLAYRENGIIIDLIKKIIEDPDIPISGDEMKDILNPKNYIGLSAEQVEIFLDKYVNPILNSNRTLIENIQAIINV</sequence>
<dbReference type="Pfam" id="PF00206">
    <property type="entry name" value="Lyase_1"/>
    <property type="match status" value="1"/>
</dbReference>
<organism evidence="6 7">
    <name type="scientific">Calorimonas adulescens</name>
    <dbReference type="NCBI Taxonomy" id="2606906"/>
    <lineage>
        <taxon>Bacteria</taxon>
        <taxon>Bacillati</taxon>
        <taxon>Bacillota</taxon>
        <taxon>Clostridia</taxon>
        <taxon>Thermoanaerobacterales</taxon>
        <taxon>Thermoanaerobacteraceae</taxon>
        <taxon>Calorimonas</taxon>
    </lineage>
</organism>
<comment type="catalytic activity">
    <reaction evidence="4">
        <text>(2S)-2-[5-amino-1-(5-phospho-beta-D-ribosyl)imidazole-4-carboxamido]succinate = 5-amino-1-(5-phospho-beta-D-ribosyl)imidazole-4-carboxamide + fumarate</text>
        <dbReference type="Rhea" id="RHEA:23920"/>
        <dbReference type="ChEBI" id="CHEBI:29806"/>
        <dbReference type="ChEBI" id="CHEBI:58443"/>
        <dbReference type="ChEBI" id="CHEBI:58475"/>
        <dbReference type="EC" id="4.3.2.2"/>
    </reaction>
</comment>
<dbReference type="InterPro" id="IPR020557">
    <property type="entry name" value="Fumarate_lyase_CS"/>
</dbReference>
<dbReference type="SMART" id="SM00998">
    <property type="entry name" value="ADSL_C"/>
    <property type="match status" value="1"/>
</dbReference>
<dbReference type="GO" id="GO:0008652">
    <property type="term" value="P:amino acid biosynthetic process"/>
    <property type="evidence" value="ECO:0007669"/>
    <property type="project" value="UniProtKB-KW"/>
</dbReference>
<dbReference type="Gene3D" id="1.20.200.10">
    <property type="entry name" value="Fumarase/aspartase (Central domain)"/>
    <property type="match status" value="1"/>
</dbReference>
<comment type="pathway">
    <text evidence="4">Purine metabolism; AMP biosynthesis via de novo pathway; AMP from IMP: step 2/2.</text>
</comment>
<keyword evidence="7" id="KW-1185">Reference proteome</keyword>
<dbReference type="GO" id="GO:0044208">
    <property type="term" value="P:'de novo' AMP biosynthetic process"/>
    <property type="evidence" value="ECO:0007669"/>
    <property type="project" value="UniProtKB-UniPathway"/>
</dbReference>
<dbReference type="InterPro" id="IPR000362">
    <property type="entry name" value="Fumarate_lyase_fam"/>
</dbReference>
<proteinExistence type="inferred from homology"/>
<dbReference type="PANTHER" id="PTHR43172:SF1">
    <property type="entry name" value="ADENYLOSUCCINATE LYASE"/>
    <property type="match status" value="1"/>
</dbReference>
<evidence type="ECO:0000313" key="7">
    <source>
        <dbReference type="Proteomes" id="UP000322976"/>
    </source>
</evidence>
<comment type="pathway">
    <text evidence="4">Purine metabolism; IMP biosynthesis via de novo pathway; 5-amino-1-(5-phospho-D-ribosyl)imidazole-4-carboxamide from 5-amino-1-(5-phospho-D-ribosyl)imidazole-4-carboxylate: step 2/2.</text>
</comment>
<comment type="similarity">
    <text evidence="4">Belongs to the lyase 1 family. Adenylosuccinate lyase subfamily.</text>
</comment>
<evidence type="ECO:0000256" key="3">
    <source>
        <dbReference type="NCBIfam" id="TIGR00928"/>
    </source>
</evidence>
<evidence type="ECO:0000313" key="6">
    <source>
        <dbReference type="EMBL" id="TZE80792.1"/>
    </source>
</evidence>
<dbReference type="UniPathway" id="UPA00074">
    <property type="reaction ID" value="UER00132"/>
</dbReference>
<dbReference type="NCBIfam" id="TIGR00928">
    <property type="entry name" value="purB"/>
    <property type="match status" value="1"/>
</dbReference>
<name>A0A5D8Q8I5_9THEO</name>
<comment type="catalytic activity">
    <reaction evidence="4">
        <text>N(6)-(1,2-dicarboxyethyl)-AMP = fumarate + AMP</text>
        <dbReference type="Rhea" id="RHEA:16853"/>
        <dbReference type="ChEBI" id="CHEBI:29806"/>
        <dbReference type="ChEBI" id="CHEBI:57567"/>
        <dbReference type="ChEBI" id="CHEBI:456215"/>
        <dbReference type="EC" id="4.3.2.2"/>
    </reaction>
</comment>
<dbReference type="PRINTS" id="PR00149">
    <property type="entry name" value="FUMRATELYASE"/>
</dbReference>
<dbReference type="EMBL" id="VTPS01000023">
    <property type="protein sequence ID" value="TZE80792.1"/>
    <property type="molecule type" value="Genomic_DNA"/>
</dbReference>
<evidence type="ECO:0000256" key="4">
    <source>
        <dbReference type="RuleBase" id="RU361172"/>
    </source>
</evidence>
<protein>
    <recommendedName>
        <fullName evidence="3 4">Adenylosuccinate lyase</fullName>
        <shortName evidence="4">ASL</shortName>
        <ecNumber evidence="3 4">4.3.2.2</ecNumber>
    </recommendedName>
    <alternativeName>
        <fullName evidence="4">Adenylosuccinase</fullName>
    </alternativeName>
</protein>
<reference evidence="6 7" key="1">
    <citation type="submission" date="2019-08" db="EMBL/GenBank/DDBJ databases">
        <title>Calorimonas adulescens gen. nov., sp. nov., an anaerobic thermophilic bacterium from Sakhalin hot spring.</title>
        <authorList>
            <person name="Khomyakova M.A."/>
            <person name="Merkel A.Y."/>
            <person name="Novikov A."/>
            <person name="Bonch-Osmolovskaya E.A."/>
            <person name="Slobodkin A.I."/>
        </authorList>
    </citation>
    <scope>NUCLEOTIDE SEQUENCE [LARGE SCALE GENOMIC DNA]</scope>
    <source>
        <strain evidence="6 7">A05MB</strain>
    </source>
</reference>
<gene>
    <name evidence="6" type="ORF">FWJ32_11840</name>
</gene>
<dbReference type="InterPro" id="IPR008948">
    <property type="entry name" value="L-Aspartase-like"/>
</dbReference>
<dbReference type="InterPro" id="IPR019468">
    <property type="entry name" value="AdenyloSucc_lyase_C"/>
</dbReference>
<dbReference type="Gene3D" id="1.10.40.30">
    <property type="entry name" value="Fumarase/aspartase (C-terminal domain)"/>
    <property type="match status" value="1"/>
</dbReference>
<keyword evidence="1" id="KW-0028">Amino-acid biosynthesis</keyword>
<dbReference type="Gene3D" id="1.10.275.60">
    <property type="match status" value="1"/>
</dbReference>
<dbReference type="Pfam" id="PF10397">
    <property type="entry name" value="ADSL_C"/>
    <property type="match status" value="1"/>
</dbReference>
<dbReference type="Proteomes" id="UP000322976">
    <property type="component" value="Unassembled WGS sequence"/>
</dbReference>
<dbReference type="GO" id="GO:0005829">
    <property type="term" value="C:cytosol"/>
    <property type="evidence" value="ECO:0007669"/>
    <property type="project" value="TreeGrafter"/>
</dbReference>
<keyword evidence="2 4" id="KW-0456">Lyase</keyword>
<dbReference type="AlphaFoldDB" id="A0A5D8Q8I5"/>
<comment type="caution">
    <text evidence="6">The sequence shown here is derived from an EMBL/GenBank/DDBJ whole genome shotgun (WGS) entry which is preliminary data.</text>
</comment>
<dbReference type="GO" id="GO:0006189">
    <property type="term" value="P:'de novo' IMP biosynthetic process"/>
    <property type="evidence" value="ECO:0007669"/>
    <property type="project" value="UniProtKB-UniPathway"/>
</dbReference>
<evidence type="ECO:0000256" key="1">
    <source>
        <dbReference type="ARBA" id="ARBA00022605"/>
    </source>
</evidence>
<dbReference type="RefSeq" id="WP_149546172.1">
    <property type="nucleotide sequence ID" value="NZ_VTPS01000023.1"/>
</dbReference>
<dbReference type="SUPFAM" id="SSF48557">
    <property type="entry name" value="L-aspartase-like"/>
    <property type="match status" value="1"/>
</dbReference>
<dbReference type="InterPro" id="IPR004769">
    <property type="entry name" value="Pur_lyase"/>
</dbReference>
<dbReference type="GO" id="GO:0070626">
    <property type="term" value="F:(S)-2-(5-amino-1-(5-phospho-D-ribosyl)imidazole-4-carboxamido) succinate lyase (fumarate-forming) activity"/>
    <property type="evidence" value="ECO:0007669"/>
    <property type="project" value="TreeGrafter"/>
</dbReference>